<name>A0A932MM76_UNCTE</name>
<dbReference type="EMBL" id="JACPUR010000017">
    <property type="protein sequence ID" value="MBI3127345.1"/>
    <property type="molecule type" value="Genomic_DNA"/>
</dbReference>
<dbReference type="InterPro" id="IPR051611">
    <property type="entry name" value="ECF_transporter_component"/>
</dbReference>
<dbReference type="CDD" id="cd16914">
    <property type="entry name" value="EcfT"/>
    <property type="match status" value="1"/>
</dbReference>
<evidence type="ECO:0000256" key="5">
    <source>
        <dbReference type="ARBA" id="ARBA00023136"/>
    </source>
</evidence>
<evidence type="ECO:0008006" key="9">
    <source>
        <dbReference type="Google" id="ProtNLM"/>
    </source>
</evidence>
<evidence type="ECO:0000313" key="8">
    <source>
        <dbReference type="Proteomes" id="UP000782312"/>
    </source>
</evidence>
<gene>
    <name evidence="7" type="ORF">HYZ11_07050</name>
</gene>
<evidence type="ECO:0000256" key="1">
    <source>
        <dbReference type="ARBA" id="ARBA00004141"/>
    </source>
</evidence>
<dbReference type="Pfam" id="PF02361">
    <property type="entry name" value="CbiQ"/>
    <property type="match status" value="1"/>
</dbReference>
<comment type="caution">
    <text evidence="7">The sequence shown here is derived from an EMBL/GenBank/DDBJ whole genome shotgun (WGS) entry which is preliminary data.</text>
</comment>
<dbReference type="PANTHER" id="PTHR34857">
    <property type="entry name" value="SLL0384 PROTEIN"/>
    <property type="match status" value="1"/>
</dbReference>
<protein>
    <recommendedName>
        <fullName evidence="9">Energy-coupling factor transporter transmembrane protein EcfT</fullName>
    </recommendedName>
</protein>
<accession>A0A932MM76</accession>
<dbReference type="PANTHER" id="PTHR34857:SF2">
    <property type="entry name" value="SLL0384 PROTEIN"/>
    <property type="match status" value="1"/>
</dbReference>
<reference evidence="7" key="1">
    <citation type="submission" date="2020-07" db="EMBL/GenBank/DDBJ databases">
        <title>Huge and variable diversity of episymbiotic CPR bacteria and DPANN archaea in groundwater ecosystems.</title>
        <authorList>
            <person name="He C.Y."/>
            <person name="Keren R."/>
            <person name="Whittaker M."/>
            <person name="Farag I.F."/>
            <person name="Doudna J."/>
            <person name="Cate J.H.D."/>
            <person name="Banfield J.F."/>
        </authorList>
    </citation>
    <scope>NUCLEOTIDE SEQUENCE</scope>
    <source>
        <strain evidence="7">NC_groundwater_763_Ag_S-0.2um_68_21</strain>
    </source>
</reference>
<organism evidence="7 8">
    <name type="scientific">Tectimicrobiota bacterium</name>
    <dbReference type="NCBI Taxonomy" id="2528274"/>
    <lineage>
        <taxon>Bacteria</taxon>
        <taxon>Pseudomonadati</taxon>
        <taxon>Nitrospinota/Tectimicrobiota group</taxon>
        <taxon>Candidatus Tectimicrobiota</taxon>
    </lineage>
</organism>
<evidence type="ECO:0000256" key="3">
    <source>
        <dbReference type="ARBA" id="ARBA00022692"/>
    </source>
</evidence>
<keyword evidence="4 6" id="KW-1133">Transmembrane helix</keyword>
<proteinExistence type="predicted"/>
<dbReference type="GO" id="GO:0005886">
    <property type="term" value="C:plasma membrane"/>
    <property type="evidence" value="ECO:0007669"/>
    <property type="project" value="UniProtKB-ARBA"/>
</dbReference>
<dbReference type="AlphaFoldDB" id="A0A932MM76"/>
<evidence type="ECO:0000256" key="6">
    <source>
        <dbReference type="SAM" id="Phobius"/>
    </source>
</evidence>
<evidence type="ECO:0000256" key="4">
    <source>
        <dbReference type="ARBA" id="ARBA00022989"/>
    </source>
</evidence>
<feature type="transmembrane region" description="Helical" evidence="6">
    <location>
        <begin position="56"/>
        <end position="78"/>
    </location>
</feature>
<keyword evidence="5 6" id="KW-0472">Membrane</keyword>
<dbReference type="Proteomes" id="UP000782312">
    <property type="component" value="Unassembled WGS sequence"/>
</dbReference>
<evidence type="ECO:0000256" key="2">
    <source>
        <dbReference type="ARBA" id="ARBA00022475"/>
    </source>
</evidence>
<evidence type="ECO:0000313" key="7">
    <source>
        <dbReference type="EMBL" id="MBI3127345.1"/>
    </source>
</evidence>
<feature type="transmembrane region" description="Helical" evidence="6">
    <location>
        <begin position="244"/>
        <end position="266"/>
    </location>
</feature>
<comment type="subcellular location">
    <subcellularLocation>
        <location evidence="1">Membrane</location>
        <topology evidence="1">Multi-pass membrane protein</topology>
    </subcellularLocation>
</comment>
<dbReference type="InterPro" id="IPR003339">
    <property type="entry name" value="ABC/ECF_trnsptr_transmembrane"/>
</dbReference>
<keyword evidence="2" id="KW-1003">Cell membrane</keyword>
<keyword evidence="3 6" id="KW-0812">Transmembrane</keyword>
<sequence>MISPARAAGRDPRFLAGCLLAIGTMAVALDNAASLALLAALGLGWALAACPGLRALILLAAALGLSAWSLMASQAIFYNHLPRTALFVLAPPDTPLIGTLTGGLAIYREGIVHGAVQSLRLAATLSAGLAAAWTMEPSGLLAGFSSLRLPHALAFCATAAIRFLPVTAEEARIALRAQRMRGLRLGGGLGANAFRALLSIARPVLAASIRRAETAALAAASRGYDPSRRRTSLHPLRMKAWERAILSAALLGAAAVAAAKALYLLYASGLYYHPALAPLYTFTREAI</sequence>